<dbReference type="HOGENOM" id="CLU_042265_0_0_3"/>
<dbReference type="Proteomes" id="UP000010472">
    <property type="component" value="Chromosome"/>
</dbReference>
<keyword evidence="2" id="KW-1185">Reference proteome</keyword>
<evidence type="ECO:0000313" key="2">
    <source>
        <dbReference type="Proteomes" id="UP000010472"/>
    </source>
</evidence>
<dbReference type="OrthoDB" id="527295at2"/>
<dbReference type="STRING" id="1173022.Cri9333_0336"/>
<dbReference type="AlphaFoldDB" id="K9VTB8"/>
<sequence length="484" mass="56069">MIKRETIIEKFSTFLNFTDYDGRIVISWKSNHELLGNMNCLVESDREAKENFWAQYFLKSLKELSQENDNNADRHLFAYLQEMAFWVSQKTRRRFQSFQHRYTWEDFFQIANLAASNPAKLFEKFDPKLGTINGYAQKKLQGIINDIVYQDAEVRGRKYSDWGLLRKLSKNEQKEALLKAGLLEPELQCYLLVLSCFCEIYVPCVKIGIRSLPKPTNQQLEQIAARYNQLKHRLSGSTPQLDKVFDKNHIEAVLETCIKAARKYLTVEVVPIDNPKDIPDSVTNLLDTASQKEEWTQVNSILSKAFNDLPDVAKTMLTLWHGLELTQAEIATLLMDDPNKQYQVARQAKRSYRSLLAPFAQWKLSQAKADLNICLTDDAIARMKEPLDEWLANHCKTCFYSLLTEACNKNIGAEEKRLLQLYYRHKWSEQGLPEVNLKQRLQEILKHCIETTLHIALSSPSPADEIIAAFVEKWLQTIPPEIIE</sequence>
<proteinExistence type="predicted"/>
<dbReference type="eggNOG" id="COG1595">
    <property type="taxonomic scope" value="Bacteria"/>
</dbReference>
<dbReference type="EMBL" id="CP003620">
    <property type="protein sequence ID" value="AFZ11318.1"/>
    <property type="molecule type" value="Genomic_DNA"/>
</dbReference>
<reference evidence="1 2" key="1">
    <citation type="submission" date="2012-06" db="EMBL/GenBank/DDBJ databases">
        <title>Finished chromosome of genome of Crinalium epipsammum PCC 9333.</title>
        <authorList>
            <consortium name="US DOE Joint Genome Institute"/>
            <person name="Gugger M."/>
            <person name="Coursin T."/>
            <person name="Rippka R."/>
            <person name="Tandeau De Marsac N."/>
            <person name="Huntemann M."/>
            <person name="Wei C.-L."/>
            <person name="Han J."/>
            <person name="Detter J.C."/>
            <person name="Han C."/>
            <person name="Tapia R."/>
            <person name="Davenport K."/>
            <person name="Daligault H."/>
            <person name="Erkkila T."/>
            <person name="Gu W."/>
            <person name="Munk A.C.C."/>
            <person name="Teshima H."/>
            <person name="Xu Y."/>
            <person name="Chain P."/>
            <person name="Chen A."/>
            <person name="Krypides N."/>
            <person name="Mavromatis K."/>
            <person name="Markowitz V."/>
            <person name="Szeto E."/>
            <person name="Ivanova N."/>
            <person name="Mikhailova N."/>
            <person name="Ovchinnikova G."/>
            <person name="Pagani I."/>
            <person name="Pati A."/>
            <person name="Goodwin L."/>
            <person name="Peters L."/>
            <person name="Pitluck S."/>
            <person name="Woyke T."/>
            <person name="Kerfeld C."/>
        </authorList>
    </citation>
    <scope>NUCLEOTIDE SEQUENCE [LARGE SCALE GENOMIC DNA]</scope>
    <source>
        <strain evidence="1 2">PCC 9333</strain>
    </source>
</reference>
<evidence type="ECO:0000313" key="1">
    <source>
        <dbReference type="EMBL" id="AFZ11318.1"/>
    </source>
</evidence>
<dbReference type="KEGG" id="cep:Cri9333_0336"/>
<dbReference type="RefSeq" id="WP_015201459.1">
    <property type="nucleotide sequence ID" value="NC_019753.1"/>
</dbReference>
<dbReference type="PATRIC" id="fig|1173022.3.peg.358"/>
<protein>
    <submittedName>
        <fullName evidence="1">Putative group 3/4 sigma-70 RNA polymerase sigma factor</fullName>
    </submittedName>
</protein>
<gene>
    <name evidence="1" type="ORF">Cri9333_0336</name>
</gene>
<accession>K9VTB8</accession>
<name>K9VTB8_9CYAN</name>
<organism evidence="1 2">
    <name type="scientific">Crinalium epipsammum PCC 9333</name>
    <dbReference type="NCBI Taxonomy" id="1173022"/>
    <lineage>
        <taxon>Bacteria</taxon>
        <taxon>Bacillati</taxon>
        <taxon>Cyanobacteriota</taxon>
        <taxon>Cyanophyceae</taxon>
        <taxon>Gomontiellales</taxon>
        <taxon>Gomontiellaceae</taxon>
        <taxon>Crinalium</taxon>
    </lineage>
</organism>